<accession>A0A927N2Y6</accession>
<dbReference type="EMBL" id="JADBEM010000001">
    <property type="protein sequence ID" value="MBE1610777.1"/>
    <property type="molecule type" value="Genomic_DNA"/>
</dbReference>
<sequence>MATMTPTVAWVTGRRAALPTDARFFIPHHDRPAWPETELDRRAQDLATIHRPDQDPLRWRRRWGVLPWPGLEEPRCVFCGRAWLCPPAAWAHAQLSAHGHNRREHLSEEAP</sequence>
<dbReference type="Proteomes" id="UP000638648">
    <property type="component" value="Unassembled WGS sequence"/>
</dbReference>
<gene>
    <name evidence="1" type="ORF">HEB94_007625</name>
</gene>
<name>A0A927N2Y6_9ACTN</name>
<evidence type="ECO:0000313" key="1">
    <source>
        <dbReference type="EMBL" id="MBE1610777.1"/>
    </source>
</evidence>
<reference evidence="1" key="1">
    <citation type="submission" date="2020-10" db="EMBL/GenBank/DDBJ databases">
        <title>Sequencing the genomes of 1000 actinobacteria strains.</title>
        <authorList>
            <person name="Klenk H.-P."/>
        </authorList>
    </citation>
    <scope>NUCLEOTIDE SEQUENCE</scope>
    <source>
        <strain evidence="1">DSM 45354</strain>
    </source>
</reference>
<keyword evidence="2" id="KW-1185">Reference proteome</keyword>
<dbReference type="AlphaFoldDB" id="A0A927N2Y6"/>
<comment type="caution">
    <text evidence="1">The sequence shown here is derived from an EMBL/GenBank/DDBJ whole genome shotgun (WGS) entry which is preliminary data.</text>
</comment>
<organism evidence="1 2">
    <name type="scientific">Actinopolymorpha pittospori</name>
    <dbReference type="NCBI Taxonomy" id="648752"/>
    <lineage>
        <taxon>Bacteria</taxon>
        <taxon>Bacillati</taxon>
        <taxon>Actinomycetota</taxon>
        <taxon>Actinomycetes</taxon>
        <taxon>Propionibacteriales</taxon>
        <taxon>Actinopolymorphaceae</taxon>
        <taxon>Actinopolymorpha</taxon>
    </lineage>
</organism>
<evidence type="ECO:0000313" key="2">
    <source>
        <dbReference type="Proteomes" id="UP000638648"/>
    </source>
</evidence>
<proteinExistence type="predicted"/>
<protein>
    <submittedName>
        <fullName evidence="1">Uncharacterized protein</fullName>
    </submittedName>
</protein>